<dbReference type="Proteomes" id="UP000217199">
    <property type="component" value="Unassembled WGS sequence"/>
</dbReference>
<reference evidence="2 3" key="1">
    <citation type="journal article" date="2017" name="Mol. Ecol.">
        <title>Comparative and population genomic landscape of Phellinus noxius: A hypervariable fungus causing root rot in trees.</title>
        <authorList>
            <person name="Chung C.L."/>
            <person name="Lee T.J."/>
            <person name="Akiba M."/>
            <person name="Lee H.H."/>
            <person name="Kuo T.H."/>
            <person name="Liu D."/>
            <person name="Ke H.M."/>
            <person name="Yokoi T."/>
            <person name="Roa M.B."/>
            <person name="Lu M.J."/>
            <person name="Chang Y.Y."/>
            <person name="Ann P.J."/>
            <person name="Tsai J.N."/>
            <person name="Chen C.Y."/>
            <person name="Tzean S.S."/>
            <person name="Ota Y."/>
            <person name="Hattori T."/>
            <person name="Sahashi N."/>
            <person name="Liou R.F."/>
            <person name="Kikuchi T."/>
            <person name="Tsai I.J."/>
        </authorList>
    </citation>
    <scope>NUCLEOTIDE SEQUENCE [LARGE SCALE GENOMIC DNA]</scope>
    <source>
        <strain evidence="2 3">FFPRI411160</strain>
    </source>
</reference>
<feature type="compositionally biased region" description="Basic and acidic residues" evidence="1">
    <location>
        <begin position="28"/>
        <end position="45"/>
    </location>
</feature>
<accession>A0A286UAQ2</accession>
<name>A0A286UAQ2_9AGAM</name>
<dbReference type="EMBL" id="NBII01000008">
    <property type="protein sequence ID" value="PAV16625.1"/>
    <property type="molecule type" value="Genomic_DNA"/>
</dbReference>
<evidence type="ECO:0000256" key="1">
    <source>
        <dbReference type="SAM" id="MobiDB-lite"/>
    </source>
</evidence>
<evidence type="ECO:0000313" key="3">
    <source>
        <dbReference type="Proteomes" id="UP000217199"/>
    </source>
</evidence>
<dbReference type="AlphaFoldDB" id="A0A286UAQ2"/>
<sequence length="90" mass="10186">MKIGESVDIYRAICSDAEAYAPHRSKQQKNDQRATHPDTEPQTKLDHIVNPFGKYTLKCIWFTVLNASACLSFFTLHSGSHQVHNGKKKV</sequence>
<proteinExistence type="predicted"/>
<keyword evidence="3" id="KW-1185">Reference proteome</keyword>
<protein>
    <submittedName>
        <fullName evidence="2">Uncharacterized protein</fullName>
    </submittedName>
</protein>
<evidence type="ECO:0000313" key="2">
    <source>
        <dbReference type="EMBL" id="PAV16625.1"/>
    </source>
</evidence>
<feature type="region of interest" description="Disordered" evidence="1">
    <location>
        <begin position="20"/>
        <end position="45"/>
    </location>
</feature>
<organism evidence="2 3">
    <name type="scientific">Pyrrhoderma noxium</name>
    <dbReference type="NCBI Taxonomy" id="2282107"/>
    <lineage>
        <taxon>Eukaryota</taxon>
        <taxon>Fungi</taxon>
        <taxon>Dikarya</taxon>
        <taxon>Basidiomycota</taxon>
        <taxon>Agaricomycotina</taxon>
        <taxon>Agaricomycetes</taxon>
        <taxon>Hymenochaetales</taxon>
        <taxon>Hymenochaetaceae</taxon>
        <taxon>Pyrrhoderma</taxon>
    </lineage>
</organism>
<comment type="caution">
    <text evidence="2">The sequence shown here is derived from an EMBL/GenBank/DDBJ whole genome shotgun (WGS) entry which is preliminary data.</text>
</comment>
<gene>
    <name evidence="2" type="ORF">PNOK_0824500</name>
</gene>
<dbReference type="InParanoid" id="A0A286UAQ2"/>